<dbReference type="PANTHER" id="PTHR43691">
    <property type="entry name" value="URIDINE PHOSPHORYLASE"/>
    <property type="match status" value="1"/>
</dbReference>
<feature type="active site" description="Proton donor" evidence="5">
    <location>
        <position position="204"/>
    </location>
</feature>
<dbReference type="GO" id="GO:0006218">
    <property type="term" value="P:uridine catabolic process"/>
    <property type="evidence" value="ECO:0007669"/>
    <property type="project" value="TreeGrafter"/>
</dbReference>
<comment type="catalytic activity">
    <reaction evidence="4">
        <text>uridine + phosphate = alpha-D-ribose 1-phosphate + uracil</text>
        <dbReference type="Rhea" id="RHEA:24388"/>
        <dbReference type="ChEBI" id="CHEBI:16704"/>
        <dbReference type="ChEBI" id="CHEBI:17568"/>
        <dbReference type="ChEBI" id="CHEBI:43474"/>
        <dbReference type="ChEBI" id="CHEBI:57720"/>
        <dbReference type="EC" id="2.4.2.3"/>
    </reaction>
</comment>
<evidence type="ECO:0000256" key="2">
    <source>
        <dbReference type="ARBA" id="ARBA00022676"/>
    </source>
</evidence>
<dbReference type="Pfam" id="PF01048">
    <property type="entry name" value="PNP_UDP_1"/>
    <property type="match status" value="1"/>
</dbReference>
<dbReference type="EC" id="2.4.2.1" evidence="5"/>
<feature type="binding site" description="in other chain" evidence="5">
    <location>
        <begin position="179"/>
        <end position="181"/>
    </location>
    <ligand>
        <name>a purine D-ribonucleoside</name>
        <dbReference type="ChEBI" id="CHEBI:142355"/>
        <note>ligand shared between dimeric partners</note>
    </ligand>
</feature>
<keyword evidence="3 5" id="KW-0808">Transferase</keyword>
<comment type="subunit">
    <text evidence="5">Homohexamer; trimer of homodimers.</text>
</comment>
<sequence>MATPHNSAEKGDIAKTVLMPGDPLRAKFIAETFLTDVKCFNEVRGMLGFTGKYEGKEVSVMGHGMGIPSIGIYSYELFNFYDVDNIIRVGSAGGLQDDVNVMDIVFAMGAHTDSNYGFQFGLPGTFAPTASFNILEKAVALAKEKGVKYHVGDVLSSDAFYKKCNESELYRNVGALAVEMETPALYMNAAEAHKNALTILTISDHLFKSGELSAEERQTSFTDMMEIALKTAIQL</sequence>
<accession>A0A1D9P596</accession>
<dbReference type="InterPro" id="IPR035994">
    <property type="entry name" value="Nucleoside_phosphorylase_sf"/>
</dbReference>
<dbReference type="KEGG" id="bhu:bhn_I2754"/>
<feature type="binding site" description="in other chain" evidence="5">
    <location>
        <begin position="88"/>
        <end position="91"/>
    </location>
    <ligand>
        <name>phosphate</name>
        <dbReference type="ChEBI" id="CHEBI:43474"/>
        <note>ligand shared between dimeric partners</note>
    </ligand>
</feature>
<dbReference type="CDD" id="cd09006">
    <property type="entry name" value="PNP_EcPNPI-like"/>
    <property type="match status" value="1"/>
</dbReference>
<comment type="similarity">
    <text evidence="1 5">Belongs to the PNP/UDP phosphorylase family.</text>
</comment>
<dbReference type="NCBIfam" id="TIGR00107">
    <property type="entry name" value="deoD"/>
    <property type="match status" value="1"/>
</dbReference>
<dbReference type="Gene3D" id="3.40.50.1580">
    <property type="entry name" value="Nucleoside phosphorylase domain"/>
    <property type="match status" value="1"/>
</dbReference>
<feature type="binding site" evidence="5">
    <location>
        <position position="44"/>
    </location>
    <ligand>
        <name>phosphate</name>
        <dbReference type="ChEBI" id="CHEBI:43474"/>
        <note>ligand shared between dimeric partners</note>
    </ligand>
</feature>
<evidence type="ECO:0000313" key="7">
    <source>
        <dbReference type="EMBL" id="AOZ97786.1"/>
    </source>
</evidence>
<dbReference type="GO" id="GO:0005829">
    <property type="term" value="C:cytosol"/>
    <property type="evidence" value="ECO:0007669"/>
    <property type="project" value="TreeGrafter"/>
</dbReference>
<name>A0A1D9P596_9FIRM</name>
<dbReference type="InterPro" id="IPR004402">
    <property type="entry name" value="DeoD-type"/>
</dbReference>
<dbReference type="InterPro" id="IPR000845">
    <property type="entry name" value="Nucleoside_phosphorylase_d"/>
</dbReference>
<dbReference type="AlphaFoldDB" id="A0A1D9P596"/>
<comment type="catalytic activity">
    <reaction evidence="5">
        <text>a purine D-ribonucleoside + phosphate = a purine nucleobase + alpha-D-ribose 1-phosphate</text>
        <dbReference type="Rhea" id="RHEA:19805"/>
        <dbReference type="ChEBI" id="CHEBI:26386"/>
        <dbReference type="ChEBI" id="CHEBI:43474"/>
        <dbReference type="ChEBI" id="CHEBI:57720"/>
        <dbReference type="ChEBI" id="CHEBI:142355"/>
        <dbReference type="EC" id="2.4.2.1"/>
    </reaction>
</comment>
<keyword evidence="2 5" id="KW-0328">Glycosyltransferase</keyword>
<dbReference type="EMBL" id="CP017831">
    <property type="protein sequence ID" value="AOZ97786.1"/>
    <property type="molecule type" value="Genomic_DNA"/>
</dbReference>
<evidence type="ECO:0000256" key="1">
    <source>
        <dbReference type="ARBA" id="ARBA00010456"/>
    </source>
</evidence>
<organism evidence="7 8">
    <name type="scientific">Butyrivibrio hungatei</name>
    <dbReference type="NCBI Taxonomy" id="185008"/>
    <lineage>
        <taxon>Bacteria</taxon>
        <taxon>Bacillati</taxon>
        <taxon>Bacillota</taxon>
        <taxon>Clostridia</taxon>
        <taxon>Lachnospirales</taxon>
        <taxon>Lachnospiraceae</taxon>
        <taxon>Butyrivibrio</taxon>
    </lineage>
</organism>
<feature type="binding site" description="in other chain" evidence="5">
    <location>
        <begin position="203"/>
        <end position="204"/>
    </location>
    <ligand>
        <name>a purine D-ribonucleoside</name>
        <dbReference type="ChEBI" id="CHEBI:142355"/>
        <note>ligand shared between dimeric partners</note>
    </ligand>
</feature>
<feature type="binding site" evidence="5">
    <location>
        <position position="5"/>
    </location>
    <ligand>
        <name>a purine D-ribonucleoside</name>
        <dbReference type="ChEBI" id="CHEBI:142355"/>
        <note>ligand shared between dimeric partners</note>
    </ligand>
</feature>
<evidence type="ECO:0000313" key="8">
    <source>
        <dbReference type="Proteomes" id="UP000179284"/>
    </source>
</evidence>
<dbReference type="HAMAP" id="MF_01627">
    <property type="entry name" value="Pur_nucleosid_phosp"/>
    <property type="match status" value="1"/>
</dbReference>
<feature type="binding site" description="in other chain" evidence="5">
    <location>
        <position position="25"/>
    </location>
    <ligand>
        <name>phosphate</name>
        <dbReference type="ChEBI" id="CHEBI:43474"/>
        <note>ligand shared between dimeric partners</note>
    </ligand>
</feature>
<evidence type="ECO:0000256" key="3">
    <source>
        <dbReference type="ARBA" id="ARBA00022679"/>
    </source>
</evidence>
<evidence type="ECO:0000256" key="5">
    <source>
        <dbReference type="HAMAP-Rule" id="MF_01627"/>
    </source>
</evidence>
<dbReference type="SUPFAM" id="SSF53167">
    <property type="entry name" value="Purine and uridine phosphorylases"/>
    <property type="match status" value="1"/>
</dbReference>
<comment type="catalytic activity">
    <reaction evidence="5">
        <text>a purine 2'-deoxy-D-ribonucleoside + phosphate = a purine nucleobase + 2-deoxy-alpha-D-ribose 1-phosphate</text>
        <dbReference type="Rhea" id="RHEA:36431"/>
        <dbReference type="ChEBI" id="CHEBI:26386"/>
        <dbReference type="ChEBI" id="CHEBI:43474"/>
        <dbReference type="ChEBI" id="CHEBI:57259"/>
        <dbReference type="ChEBI" id="CHEBI:142361"/>
        <dbReference type="EC" id="2.4.2.1"/>
    </reaction>
</comment>
<dbReference type="Proteomes" id="UP000179284">
    <property type="component" value="Chromosome I"/>
</dbReference>
<dbReference type="PROSITE" id="PS01232">
    <property type="entry name" value="PNP_UDP_1"/>
    <property type="match status" value="1"/>
</dbReference>
<comment type="function">
    <text evidence="5">Catalyzes the reversible phosphorolytic breakdown of the N-glycosidic bond in the beta-(deoxy)ribonucleoside molecules, with the formation of the corresponding free purine bases and pentose-1-phosphate.</text>
</comment>
<dbReference type="GO" id="GO:0004731">
    <property type="term" value="F:purine-nucleoside phosphorylase activity"/>
    <property type="evidence" value="ECO:0007669"/>
    <property type="project" value="UniProtKB-UniRule"/>
</dbReference>
<dbReference type="NCBIfam" id="NF004489">
    <property type="entry name" value="PRK05819.1"/>
    <property type="match status" value="1"/>
</dbReference>
<dbReference type="PANTHER" id="PTHR43691:SF11">
    <property type="entry name" value="FI09636P-RELATED"/>
    <property type="match status" value="1"/>
</dbReference>
<gene>
    <name evidence="5" type="primary">deoD</name>
    <name evidence="7" type="ORF">bhn_I2754</name>
</gene>
<feature type="site" description="Important for catalytic activity" evidence="5">
    <location>
        <position position="217"/>
    </location>
</feature>
<dbReference type="RefSeq" id="WP_071177355.1">
    <property type="nucleotide sequence ID" value="NZ_CP017831.1"/>
</dbReference>
<proteinExistence type="inferred from homology"/>
<reference evidence="8" key="1">
    <citation type="submission" date="2016-10" db="EMBL/GenBank/DDBJ databases">
        <title>The complete genome sequence of the rumen bacterium Butyrivibrio hungatei MB2003.</title>
        <authorList>
            <person name="Palevich N."/>
            <person name="Kelly W.J."/>
            <person name="Leahy S.C."/>
            <person name="Altermann E."/>
            <person name="Rakonjac J."/>
            <person name="Attwood G.T."/>
        </authorList>
    </citation>
    <scope>NUCLEOTIDE SEQUENCE [LARGE SCALE GENOMIC DNA]</scope>
    <source>
        <strain evidence="8">MB2003</strain>
    </source>
</reference>
<feature type="domain" description="Nucleoside phosphorylase" evidence="6">
    <location>
        <begin position="16"/>
        <end position="232"/>
    </location>
</feature>
<feature type="binding site" description="in other chain" evidence="5">
    <location>
        <position position="21"/>
    </location>
    <ligand>
        <name>phosphate</name>
        <dbReference type="ChEBI" id="CHEBI:43474"/>
        <note>ligand shared between dimeric partners</note>
    </ligand>
</feature>
<dbReference type="OrthoDB" id="9782889at2"/>
<dbReference type="GO" id="GO:0004850">
    <property type="term" value="F:uridine phosphorylase activity"/>
    <property type="evidence" value="ECO:0007669"/>
    <property type="project" value="UniProtKB-EC"/>
</dbReference>
<dbReference type="InterPro" id="IPR018016">
    <property type="entry name" value="Nucleoside_phosphorylase_CS"/>
</dbReference>
<evidence type="ECO:0000259" key="6">
    <source>
        <dbReference type="Pfam" id="PF01048"/>
    </source>
</evidence>
<keyword evidence="8" id="KW-1185">Reference proteome</keyword>
<dbReference type="GO" id="GO:0042278">
    <property type="term" value="P:purine nucleoside metabolic process"/>
    <property type="evidence" value="ECO:0007669"/>
    <property type="project" value="UniProtKB-UniRule"/>
</dbReference>
<evidence type="ECO:0000256" key="4">
    <source>
        <dbReference type="ARBA" id="ARBA00048447"/>
    </source>
</evidence>
<protein>
    <recommendedName>
        <fullName evidence="5">Purine nucleoside phosphorylase DeoD-type</fullName>
        <shortName evidence="5">PNP</shortName>
        <ecNumber evidence="5">2.4.2.1</ecNumber>
    </recommendedName>
</protein>